<comment type="caution">
    <text evidence="1">The sequence shown here is derived from an EMBL/GenBank/DDBJ whole genome shotgun (WGS) entry which is preliminary data.</text>
</comment>
<evidence type="ECO:0000313" key="1">
    <source>
        <dbReference type="EMBL" id="KAL3394004.1"/>
    </source>
</evidence>
<sequence>MNLVNCELKFESKVTEIDSSKLSKESVVKSSTESPLTPITNITRELERSVLSAAPDICIEPEIKHSSDCSQTFERLRTILATGYGSSNKSYPREALLQLHDERERVGRKRVIFSRRVHRVLQRSCTHDLHAPKINGCRRETTKATMTRNCGSRCRRQLMWHTSIRVTPTINDSYAKKTSLETYVPMLYPSAKRRRWRPIDICGLSSSTPTDV</sequence>
<gene>
    <name evidence="1" type="ORF">TKK_011678</name>
</gene>
<organism evidence="1 2">
    <name type="scientific">Trichogramma kaykai</name>
    <dbReference type="NCBI Taxonomy" id="54128"/>
    <lineage>
        <taxon>Eukaryota</taxon>
        <taxon>Metazoa</taxon>
        <taxon>Ecdysozoa</taxon>
        <taxon>Arthropoda</taxon>
        <taxon>Hexapoda</taxon>
        <taxon>Insecta</taxon>
        <taxon>Pterygota</taxon>
        <taxon>Neoptera</taxon>
        <taxon>Endopterygota</taxon>
        <taxon>Hymenoptera</taxon>
        <taxon>Apocrita</taxon>
        <taxon>Proctotrupomorpha</taxon>
        <taxon>Chalcidoidea</taxon>
        <taxon>Trichogrammatidae</taxon>
        <taxon>Trichogramma</taxon>
    </lineage>
</organism>
<keyword evidence="2" id="KW-1185">Reference proteome</keyword>
<name>A0ABD2WN01_9HYME</name>
<dbReference type="AlphaFoldDB" id="A0ABD2WN01"/>
<protein>
    <submittedName>
        <fullName evidence="1">Uncharacterized protein</fullName>
    </submittedName>
</protein>
<dbReference type="Proteomes" id="UP001627154">
    <property type="component" value="Unassembled WGS sequence"/>
</dbReference>
<reference evidence="1 2" key="1">
    <citation type="journal article" date="2024" name="bioRxiv">
        <title>A reference genome for Trichogramma kaykai: A tiny desert-dwelling parasitoid wasp with competing sex-ratio distorters.</title>
        <authorList>
            <person name="Culotta J."/>
            <person name="Lindsey A.R."/>
        </authorList>
    </citation>
    <scope>NUCLEOTIDE SEQUENCE [LARGE SCALE GENOMIC DNA]</scope>
    <source>
        <strain evidence="1 2">KSX58</strain>
    </source>
</reference>
<evidence type="ECO:0000313" key="2">
    <source>
        <dbReference type="Proteomes" id="UP001627154"/>
    </source>
</evidence>
<dbReference type="EMBL" id="JBJJXI010000094">
    <property type="protein sequence ID" value="KAL3394004.1"/>
    <property type="molecule type" value="Genomic_DNA"/>
</dbReference>
<accession>A0ABD2WN01</accession>
<proteinExistence type="predicted"/>